<keyword evidence="2" id="KW-1185">Reference proteome</keyword>
<name>A6NPB0_9FIRM</name>
<organism evidence="1 2">
    <name type="scientific">Pseudoflavonifractor capillosus ATCC 29799</name>
    <dbReference type="NCBI Taxonomy" id="411467"/>
    <lineage>
        <taxon>Bacteria</taxon>
        <taxon>Bacillati</taxon>
        <taxon>Bacillota</taxon>
        <taxon>Clostridia</taxon>
        <taxon>Eubacteriales</taxon>
        <taxon>Oscillospiraceae</taxon>
        <taxon>Pseudoflavonifractor</taxon>
    </lineage>
</organism>
<comment type="caution">
    <text evidence="1">The sequence shown here is derived from an EMBL/GenBank/DDBJ whole genome shotgun (WGS) entry which is preliminary data.</text>
</comment>
<reference evidence="1 2" key="1">
    <citation type="submission" date="2007-04" db="EMBL/GenBank/DDBJ databases">
        <authorList>
            <person name="Fulton L."/>
            <person name="Clifton S."/>
            <person name="Fulton B."/>
            <person name="Xu J."/>
            <person name="Minx P."/>
            <person name="Pepin K.H."/>
            <person name="Johnson M."/>
            <person name="Thiruvilangam P."/>
            <person name="Bhonagiri V."/>
            <person name="Nash W.E."/>
            <person name="Mardis E.R."/>
            <person name="Wilson R.K."/>
        </authorList>
    </citation>
    <scope>NUCLEOTIDE SEQUENCE [LARGE SCALE GENOMIC DNA]</scope>
    <source>
        <strain evidence="1 2">ATCC 29799</strain>
    </source>
</reference>
<accession>A6NPB0</accession>
<proteinExistence type="predicted"/>
<gene>
    <name evidence="1" type="ORF">BACCAP_00001</name>
</gene>
<dbReference type="STRING" id="411467.BACCAP_00001"/>
<dbReference type="Proteomes" id="UP000003639">
    <property type="component" value="Unassembled WGS sequence"/>
</dbReference>
<protein>
    <submittedName>
        <fullName evidence="1">Uncharacterized protein</fullName>
    </submittedName>
</protein>
<evidence type="ECO:0000313" key="1">
    <source>
        <dbReference type="EMBL" id="EDN01968.1"/>
    </source>
</evidence>
<sequence length="104" mass="11036">MDGVGIGLAFQIIEDIGVVFQYVLRSQYPAEHLCCLFNDGGVRDNIDYPPQTMPSGVSQGKGQGCHCFSAAGGYGEGKKSGLLHIALLKAALQNLTALAVQFTF</sequence>
<dbReference type="AlphaFoldDB" id="A6NPB0"/>
<reference evidence="1 2" key="2">
    <citation type="submission" date="2007-06" db="EMBL/GenBank/DDBJ databases">
        <title>Draft genome sequence of Pseudoflavonifractor capillosus ATCC 29799.</title>
        <authorList>
            <person name="Sudarsanam P."/>
            <person name="Ley R."/>
            <person name="Guruge J."/>
            <person name="Turnbaugh P.J."/>
            <person name="Mahowald M."/>
            <person name="Liep D."/>
            <person name="Gordon J."/>
        </authorList>
    </citation>
    <scope>NUCLEOTIDE SEQUENCE [LARGE SCALE GENOMIC DNA]</scope>
    <source>
        <strain evidence="1 2">ATCC 29799</strain>
    </source>
</reference>
<evidence type="ECO:0000313" key="2">
    <source>
        <dbReference type="Proteomes" id="UP000003639"/>
    </source>
</evidence>
<dbReference type="EMBL" id="AAXG02000001">
    <property type="protein sequence ID" value="EDN01968.1"/>
    <property type="molecule type" value="Genomic_DNA"/>
</dbReference>
<feature type="non-terminal residue" evidence="1">
    <location>
        <position position="104"/>
    </location>
</feature>